<dbReference type="Proteomes" id="UP000001055">
    <property type="component" value="Unassembled WGS sequence"/>
</dbReference>
<dbReference type="RefSeq" id="XP_001797396.1">
    <property type="nucleotide sequence ID" value="XM_001797344.1"/>
</dbReference>
<keyword evidence="1" id="KW-1133">Transmembrane helix</keyword>
<evidence type="ECO:0000313" key="2">
    <source>
        <dbReference type="EMBL" id="EAT85692.1"/>
    </source>
</evidence>
<dbReference type="VEuPathDB" id="FungiDB:JI435_070410"/>
<feature type="transmembrane region" description="Helical" evidence="1">
    <location>
        <begin position="294"/>
        <end position="315"/>
    </location>
</feature>
<organism evidence="2 3">
    <name type="scientific">Phaeosphaeria nodorum (strain SN15 / ATCC MYA-4574 / FGSC 10173)</name>
    <name type="common">Glume blotch fungus</name>
    <name type="synonym">Parastagonospora nodorum</name>
    <dbReference type="NCBI Taxonomy" id="321614"/>
    <lineage>
        <taxon>Eukaryota</taxon>
        <taxon>Fungi</taxon>
        <taxon>Dikarya</taxon>
        <taxon>Ascomycota</taxon>
        <taxon>Pezizomycotina</taxon>
        <taxon>Dothideomycetes</taxon>
        <taxon>Pleosporomycetidae</taxon>
        <taxon>Pleosporales</taxon>
        <taxon>Pleosporineae</taxon>
        <taxon>Phaeosphaeriaceae</taxon>
        <taxon>Parastagonospora</taxon>
    </lineage>
</organism>
<dbReference type="EMBL" id="CH445334">
    <property type="protein sequence ID" value="EAT85692.1"/>
    <property type="molecule type" value="Genomic_DNA"/>
</dbReference>
<evidence type="ECO:0000256" key="1">
    <source>
        <dbReference type="SAM" id="Phobius"/>
    </source>
</evidence>
<protein>
    <submittedName>
        <fullName evidence="2">Uncharacterized protein</fullName>
    </submittedName>
</protein>
<reference evidence="3" key="1">
    <citation type="journal article" date="2007" name="Plant Cell">
        <title>Dothideomycete-plant interactions illuminated by genome sequencing and EST analysis of the wheat pathogen Stagonospora nodorum.</title>
        <authorList>
            <person name="Hane J.K."/>
            <person name="Lowe R.G."/>
            <person name="Solomon P.S."/>
            <person name="Tan K.C."/>
            <person name="Schoch C.L."/>
            <person name="Spatafora J.W."/>
            <person name="Crous P.W."/>
            <person name="Kodira C."/>
            <person name="Birren B.W."/>
            <person name="Galagan J.E."/>
            <person name="Torriani S.F."/>
            <person name="McDonald B.A."/>
            <person name="Oliver R.P."/>
        </authorList>
    </citation>
    <scope>NUCLEOTIDE SEQUENCE [LARGE SCALE GENOMIC DNA]</scope>
    <source>
        <strain evidence="3">SN15 / ATCC MYA-4574 / FGSC 10173</strain>
    </source>
</reference>
<gene>
    <name evidence="2" type="ORF">SNOG_07041</name>
</gene>
<proteinExistence type="predicted"/>
<dbReference type="KEGG" id="pno:SNOG_07041"/>
<accession>Q0UMH3</accession>
<keyword evidence="1" id="KW-0812">Transmembrane</keyword>
<dbReference type="AlphaFoldDB" id="Q0UMH3"/>
<keyword evidence="1" id="KW-0472">Membrane</keyword>
<feature type="transmembrane region" description="Helical" evidence="1">
    <location>
        <begin position="321"/>
        <end position="340"/>
    </location>
</feature>
<dbReference type="InParanoid" id="Q0UMH3"/>
<sequence length="364" mass="39493">MYPQEYATLVSEANAGTSQNFLLFERDRASALDTGLFNYFKDERGTTNCTIGDAVFSGQGQYGQFVWPDSSSYGIRPKLPTRFGAPMNFWSCALYPNITQASRSSGLSPQNRTYLLENNVDTTEAASVAVTSFISTCLSTWCRESGNCGTSSCAIDQLKIGKTMLSAASLDTCLDHLCRPIPRISSNPDIAGIGVISSYYIQFGFVIAGLLSLILCSVALKRTSSPRSPQSDSECDKDPPAQPRLLLMSINQTIITALDDFQRAQCSFALAINTASLITLQLSAKTLSFVDRRAIIAASASGTLPTTLVLAALMASNKRHLTFTFCITFAAWALSLSVGLHPQIFRYRDASGDYLTNSDQQESL</sequence>
<dbReference type="GeneID" id="5974286"/>
<name>Q0UMH3_PHANO</name>
<dbReference type="STRING" id="321614.Q0UMH3"/>
<feature type="transmembrane region" description="Helical" evidence="1">
    <location>
        <begin position="199"/>
        <end position="220"/>
    </location>
</feature>
<evidence type="ECO:0000313" key="3">
    <source>
        <dbReference type="Proteomes" id="UP000001055"/>
    </source>
</evidence>